<dbReference type="EMBL" id="JBHUCX010000075">
    <property type="protein sequence ID" value="MFD1676731.1"/>
    <property type="molecule type" value="Genomic_DNA"/>
</dbReference>
<keyword evidence="2" id="KW-0472">Membrane</keyword>
<organism evidence="3 4">
    <name type="scientific">Alicyclobacillus fodiniaquatilis</name>
    <dbReference type="NCBI Taxonomy" id="1661150"/>
    <lineage>
        <taxon>Bacteria</taxon>
        <taxon>Bacillati</taxon>
        <taxon>Bacillota</taxon>
        <taxon>Bacilli</taxon>
        <taxon>Bacillales</taxon>
        <taxon>Alicyclobacillaceae</taxon>
        <taxon>Alicyclobacillus</taxon>
    </lineage>
</organism>
<evidence type="ECO:0000256" key="2">
    <source>
        <dbReference type="SAM" id="Phobius"/>
    </source>
</evidence>
<evidence type="ECO:0000313" key="3">
    <source>
        <dbReference type="EMBL" id="MFD1676731.1"/>
    </source>
</evidence>
<keyword evidence="2" id="KW-0812">Transmembrane</keyword>
<feature type="transmembrane region" description="Helical" evidence="2">
    <location>
        <begin position="6"/>
        <end position="25"/>
    </location>
</feature>
<sequence length="142" mass="16411">MGFLTVFVIVIVIVCILIVVLNLRFMKREEKEHQTNDKKHMEQTQEVTRQADTLAVEPESPVQGTTEMPIEEPNGQPPRKALSRSESTISDNRMPDGHYRMALRQKLKPDGPREFEKSAQQENLSEDEVYRSALRSMQNKEE</sequence>
<comment type="caution">
    <text evidence="3">The sequence shown here is derived from an EMBL/GenBank/DDBJ whole genome shotgun (WGS) entry which is preliminary data.</text>
</comment>
<name>A0ABW4JLL6_9BACL</name>
<keyword evidence="4" id="KW-1185">Reference proteome</keyword>
<keyword evidence="2" id="KW-1133">Transmembrane helix</keyword>
<dbReference type="Proteomes" id="UP001597079">
    <property type="component" value="Unassembled WGS sequence"/>
</dbReference>
<evidence type="ECO:0000256" key="1">
    <source>
        <dbReference type="SAM" id="MobiDB-lite"/>
    </source>
</evidence>
<proteinExistence type="predicted"/>
<evidence type="ECO:0000313" key="4">
    <source>
        <dbReference type="Proteomes" id="UP001597079"/>
    </source>
</evidence>
<feature type="compositionally biased region" description="Basic and acidic residues" evidence="1">
    <location>
        <begin position="32"/>
        <end position="43"/>
    </location>
</feature>
<feature type="region of interest" description="Disordered" evidence="1">
    <location>
        <begin position="32"/>
        <end position="142"/>
    </location>
</feature>
<gene>
    <name evidence="3" type="ORF">ACFSB2_18820</name>
</gene>
<feature type="compositionally biased region" description="Basic and acidic residues" evidence="1">
    <location>
        <begin position="107"/>
        <end position="119"/>
    </location>
</feature>
<reference evidence="4" key="1">
    <citation type="journal article" date="2019" name="Int. J. Syst. Evol. Microbiol.">
        <title>The Global Catalogue of Microorganisms (GCM) 10K type strain sequencing project: providing services to taxonomists for standard genome sequencing and annotation.</title>
        <authorList>
            <consortium name="The Broad Institute Genomics Platform"/>
            <consortium name="The Broad Institute Genome Sequencing Center for Infectious Disease"/>
            <person name="Wu L."/>
            <person name="Ma J."/>
        </authorList>
    </citation>
    <scope>NUCLEOTIDE SEQUENCE [LARGE SCALE GENOMIC DNA]</scope>
    <source>
        <strain evidence="4">CGMCC 1.12286</strain>
    </source>
</reference>
<accession>A0ABW4JLL6</accession>
<dbReference type="RefSeq" id="WP_377944640.1">
    <property type="nucleotide sequence ID" value="NZ_JBHUCX010000075.1"/>
</dbReference>
<protein>
    <submittedName>
        <fullName evidence="3">Uncharacterized protein</fullName>
    </submittedName>
</protein>